<dbReference type="EMBL" id="JBBHJY010000002">
    <property type="protein sequence ID" value="MEJ6009569.1"/>
    <property type="molecule type" value="Genomic_DNA"/>
</dbReference>
<gene>
    <name evidence="1" type="ORF">WG900_06520</name>
</gene>
<evidence type="ECO:0000313" key="2">
    <source>
        <dbReference type="Proteomes" id="UP001379235"/>
    </source>
</evidence>
<reference evidence="1 2" key="1">
    <citation type="submission" date="2024-03" db="EMBL/GenBank/DDBJ databases">
        <authorList>
            <person name="Jo J.-H."/>
        </authorList>
    </citation>
    <scope>NUCLEOTIDE SEQUENCE [LARGE SCALE GENOMIC DNA]</scope>
    <source>
        <strain evidence="1 2">AS3R-12</strain>
    </source>
</reference>
<organism evidence="1 2">
    <name type="scientific">Novosphingobium aquae</name>
    <dbReference type="NCBI Taxonomy" id="3133435"/>
    <lineage>
        <taxon>Bacteria</taxon>
        <taxon>Pseudomonadati</taxon>
        <taxon>Pseudomonadota</taxon>
        <taxon>Alphaproteobacteria</taxon>
        <taxon>Sphingomonadales</taxon>
        <taxon>Sphingomonadaceae</taxon>
        <taxon>Novosphingobium</taxon>
    </lineage>
</organism>
<dbReference type="PANTHER" id="PTHR39335:SF1">
    <property type="entry name" value="BLL4220 PROTEIN"/>
    <property type="match status" value="1"/>
</dbReference>
<dbReference type="PANTHER" id="PTHR39335">
    <property type="entry name" value="BLL4220 PROTEIN"/>
    <property type="match status" value="1"/>
</dbReference>
<evidence type="ECO:0000313" key="1">
    <source>
        <dbReference type="EMBL" id="MEJ6009569.1"/>
    </source>
</evidence>
<dbReference type="InterPro" id="IPR005297">
    <property type="entry name" value="Lipoprotein_repeat"/>
</dbReference>
<keyword evidence="2" id="KW-1185">Reference proteome</keyword>
<comment type="caution">
    <text evidence="1">The sequence shown here is derived from an EMBL/GenBank/DDBJ whole genome shotgun (WGS) entry which is preliminary data.</text>
</comment>
<evidence type="ECO:0008006" key="3">
    <source>
        <dbReference type="Google" id="ProtNLM"/>
    </source>
</evidence>
<accession>A0ABU8S6Q7</accession>
<sequence>MSFVSLALFAAAIPQVPSTNVQAVREGEGWVMRNLIDDNRIYTFDKDDVASGEKPARSNCIDACAQTFRPLTSAGSDKPVGRWTLLRRDDGSDQWAFDGKPVYSFAADPEPVAARDGSMGNFQLLPPVPAD</sequence>
<dbReference type="Proteomes" id="UP001379235">
    <property type="component" value="Unassembled WGS sequence"/>
</dbReference>
<protein>
    <recommendedName>
        <fullName evidence="3">Lipoprotein</fullName>
    </recommendedName>
</protein>
<name>A0ABU8S6Q7_9SPHN</name>
<dbReference type="RefSeq" id="WP_339965697.1">
    <property type="nucleotide sequence ID" value="NZ_JBBHJY010000002.1"/>
</dbReference>
<proteinExistence type="predicted"/>
<dbReference type="Pfam" id="PF03640">
    <property type="entry name" value="Lipoprotein_15"/>
    <property type="match status" value="1"/>
</dbReference>